<organism evidence="2 3">
    <name type="scientific">Aurantimonas coralicida</name>
    <dbReference type="NCBI Taxonomy" id="182270"/>
    <lineage>
        <taxon>Bacteria</taxon>
        <taxon>Pseudomonadati</taxon>
        <taxon>Pseudomonadota</taxon>
        <taxon>Alphaproteobacteria</taxon>
        <taxon>Hyphomicrobiales</taxon>
        <taxon>Aurantimonadaceae</taxon>
        <taxon>Aurantimonas</taxon>
    </lineage>
</organism>
<evidence type="ECO:0000256" key="1">
    <source>
        <dbReference type="SAM" id="MobiDB-lite"/>
    </source>
</evidence>
<evidence type="ECO:0000313" key="3">
    <source>
        <dbReference type="Proteomes" id="UP000885680"/>
    </source>
</evidence>
<accession>A0A9C9NFS7</accession>
<comment type="caution">
    <text evidence="2">The sequence shown here is derived from an EMBL/GenBank/DDBJ whole genome shotgun (WGS) entry which is preliminary data.</text>
</comment>
<feature type="region of interest" description="Disordered" evidence="1">
    <location>
        <begin position="34"/>
        <end position="93"/>
    </location>
</feature>
<reference evidence="2" key="1">
    <citation type="journal article" date="2020" name="mSystems">
        <title>Genome- and Community-Level Interaction Insights into Carbon Utilization and Element Cycling Functions of Hydrothermarchaeota in Hydrothermal Sediment.</title>
        <authorList>
            <person name="Zhou Z."/>
            <person name="Liu Y."/>
            <person name="Xu W."/>
            <person name="Pan J."/>
            <person name="Luo Z.H."/>
            <person name="Li M."/>
        </authorList>
    </citation>
    <scope>NUCLEOTIDE SEQUENCE</scope>
    <source>
        <strain evidence="2">HyVt-347</strain>
    </source>
</reference>
<gene>
    <name evidence="2" type="ORF">ENH89_09480</name>
</gene>
<feature type="region of interest" description="Disordered" evidence="1">
    <location>
        <begin position="1"/>
        <end position="20"/>
    </location>
</feature>
<name>A0A9C9NFS7_9HYPH</name>
<dbReference type="Proteomes" id="UP000885680">
    <property type="component" value="Unassembled WGS sequence"/>
</dbReference>
<protein>
    <submittedName>
        <fullName evidence="2">Uncharacterized protein</fullName>
    </submittedName>
</protein>
<proteinExistence type="predicted"/>
<dbReference type="EMBL" id="DRGN01000133">
    <property type="protein sequence ID" value="HEU00569.1"/>
    <property type="molecule type" value="Genomic_DNA"/>
</dbReference>
<sequence length="141" mass="15180">MSRHPQAHPPARAPPGAPPPHECKYCAAKPAPPWPSRPRIHPAAPRCARATPVQSGRRRPVSHALPHGIRTTRAHTARPDCGDRAPQTRPPAVLPTPAAVFVHTHPPPGARVCGSTAHTLYSSPYGGFAPFYNYAMRRGLI</sequence>
<dbReference type="AlphaFoldDB" id="A0A9C9NFS7"/>
<evidence type="ECO:0000313" key="2">
    <source>
        <dbReference type="EMBL" id="HEU00569.1"/>
    </source>
</evidence>
<feature type="compositionally biased region" description="Pro residues" evidence="1">
    <location>
        <begin position="7"/>
        <end position="20"/>
    </location>
</feature>